<name>A0A2K2G160_9SPHN</name>
<accession>A0A2K2G160</accession>
<dbReference type="InterPro" id="IPR019554">
    <property type="entry name" value="Soluble_ligand-bd"/>
</dbReference>
<dbReference type="InterPro" id="IPR003715">
    <property type="entry name" value="Poly_export_N"/>
</dbReference>
<feature type="domain" description="Soluble ligand binding" evidence="3">
    <location>
        <begin position="106"/>
        <end position="156"/>
    </location>
</feature>
<comment type="caution">
    <text evidence="4">The sequence shown here is derived from an EMBL/GenBank/DDBJ whole genome shotgun (WGS) entry which is preliminary data.</text>
</comment>
<evidence type="ECO:0000313" key="4">
    <source>
        <dbReference type="EMBL" id="PNU04780.1"/>
    </source>
</evidence>
<evidence type="ECO:0000259" key="2">
    <source>
        <dbReference type="Pfam" id="PF02563"/>
    </source>
</evidence>
<dbReference type="Proteomes" id="UP000236327">
    <property type="component" value="Unassembled WGS sequence"/>
</dbReference>
<dbReference type="GO" id="GO:0015159">
    <property type="term" value="F:polysaccharide transmembrane transporter activity"/>
    <property type="evidence" value="ECO:0007669"/>
    <property type="project" value="InterPro"/>
</dbReference>
<organism evidence="4 5">
    <name type="scientific">Novosphingobium guangzhouense</name>
    <dbReference type="NCBI Taxonomy" id="1850347"/>
    <lineage>
        <taxon>Bacteria</taxon>
        <taxon>Pseudomonadati</taxon>
        <taxon>Pseudomonadota</taxon>
        <taxon>Alphaproteobacteria</taxon>
        <taxon>Sphingomonadales</taxon>
        <taxon>Sphingomonadaceae</taxon>
        <taxon>Novosphingobium</taxon>
    </lineage>
</organism>
<keyword evidence="5" id="KW-1185">Reference proteome</keyword>
<dbReference type="PANTHER" id="PTHR33619:SF3">
    <property type="entry name" value="POLYSACCHARIDE EXPORT PROTEIN GFCE-RELATED"/>
    <property type="match status" value="1"/>
</dbReference>
<evidence type="ECO:0000259" key="3">
    <source>
        <dbReference type="Pfam" id="PF10531"/>
    </source>
</evidence>
<feature type="domain" description="Polysaccharide export protein N-terminal" evidence="2">
    <location>
        <begin position="25"/>
        <end position="100"/>
    </location>
</feature>
<dbReference type="Pfam" id="PF10531">
    <property type="entry name" value="SLBB"/>
    <property type="match status" value="1"/>
</dbReference>
<dbReference type="Gene3D" id="3.30.1950.10">
    <property type="entry name" value="wza like domain"/>
    <property type="match status" value="1"/>
</dbReference>
<evidence type="ECO:0000256" key="1">
    <source>
        <dbReference type="ARBA" id="ARBA00022729"/>
    </source>
</evidence>
<gene>
    <name evidence="4" type="ORF">A8V01_18690</name>
</gene>
<dbReference type="Gene3D" id="3.10.560.10">
    <property type="entry name" value="Outer membrane lipoprotein wza domain like"/>
    <property type="match status" value="1"/>
</dbReference>
<dbReference type="InterPro" id="IPR049712">
    <property type="entry name" value="Poly_export"/>
</dbReference>
<sequence>MSLLTGGCASQDYPFVDVAQANARAEQGPRLDAGDKLRIVVFDEPSLTGEYEVATSGAVTLPLISDVPASGSTTGQVADAITGKLAQGGYVLNPRVAVDIVSYRPFYILGEVGKPGEYTYAGELSLLQAVAKAGGFTARANKGTIVVMRKSWGGGRRVNVGDPALLVMPGDTITVSESMM</sequence>
<evidence type="ECO:0000313" key="5">
    <source>
        <dbReference type="Proteomes" id="UP000236327"/>
    </source>
</evidence>
<dbReference type="AlphaFoldDB" id="A0A2K2G160"/>
<keyword evidence="1" id="KW-0732">Signal</keyword>
<dbReference type="EMBL" id="LYMM01000031">
    <property type="protein sequence ID" value="PNU04780.1"/>
    <property type="molecule type" value="Genomic_DNA"/>
</dbReference>
<proteinExistence type="predicted"/>
<dbReference type="PANTHER" id="PTHR33619">
    <property type="entry name" value="POLYSACCHARIDE EXPORT PROTEIN GFCE-RELATED"/>
    <property type="match status" value="1"/>
</dbReference>
<dbReference type="Pfam" id="PF02563">
    <property type="entry name" value="Poly_export"/>
    <property type="match status" value="1"/>
</dbReference>
<protein>
    <submittedName>
        <fullName evidence="4">Sugar ABC transporter substrate-binding protein</fullName>
    </submittedName>
</protein>
<reference evidence="4 5" key="1">
    <citation type="submission" date="2016-05" db="EMBL/GenBank/DDBJ databases">
        <title>Complete genome sequence of Novosphingobium guangzhouense SA925(T).</title>
        <authorList>
            <person name="Sha S."/>
        </authorList>
    </citation>
    <scope>NUCLEOTIDE SEQUENCE [LARGE SCALE GENOMIC DNA]</scope>
    <source>
        <strain evidence="4 5">SA925</strain>
    </source>
</reference>